<evidence type="ECO:0000313" key="9">
    <source>
        <dbReference type="EMBL" id="GMH28734.1"/>
    </source>
</evidence>
<evidence type="ECO:0000256" key="1">
    <source>
        <dbReference type="ARBA" id="ARBA00004123"/>
    </source>
</evidence>
<name>A0AAD3TGE0_NEPGR</name>
<dbReference type="GO" id="GO:0005634">
    <property type="term" value="C:nucleus"/>
    <property type="evidence" value="ECO:0007669"/>
    <property type="project" value="UniProtKB-SubCell"/>
</dbReference>
<evidence type="ECO:0000256" key="3">
    <source>
        <dbReference type="ARBA" id="ARBA00023125"/>
    </source>
</evidence>
<keyword evidence="5" id="KW-0539">Nucleus</keyword>
<organism evidence="9 10">
    <name type="scientific">Nepenthes gracilis</name>
    <name type="common">Slender pitcher plant</name>
    <dbReference type="NCBI Taxonomy" id="150966"/>
    <lineage>
        <taxon>Eukaryota</taxon>
        <taxon>Viridiplantae</taxon>
        <taxon>Streptophyta</taxon>
        <taxon>Embryophyta</taxon>
        <taxon>Tracheophyta</taxon>
        <taxon>Spermatophyta</taxon>
        <taxon>Magnoliopsida</taxon>
        <taxon>eudicotyledons</taxon>
        <taxon>Gunneridae</taxon>
        <taxon>Pentapetalae</taxon>
        <taxon>Caryophyllales</taxon>
        <taxon>Nepenthaceae</taxon>
        <taxon>Nepenthes</taxon>
    </lineage>
</organism>
<dbReference type="GO" id="GO:0003677">
    <property type="term" value="F:DNA binding"/>
    <property type="evidence" value="ECO:0007669"/>
    <property type="project" value="UniProtKB-KW"/>
</dbReference>
<gene>
    <name evidence="9" type="ORF">Nepgr_030577</name>
</gene>
<dbReference type="PANTHER" id="PTHR21654">
    <property type="entry name" value="FI21293P1"/>
    <property type="match status" value="1"/>
</dbReference>
<feature type="coiled-coil region" evidence="6">
    <location>
        <begin position="357"/>
        <end position="384"/>
    </location>
</feature>
<evidence type="ECO:0000256" key="4">
    <source>
        <dbReference type="ARBA" id="ARBA00023163"/>
    </source>
</evidence>
<evidence type="ECO:0000313" key="10">
    <source>
        <dbReference type="Proteomes" id="UP001279734"/>
    </source>
</evidence>
<evidence type="ECO:0000256" key="5">
    <source>
        <dbReference type="ARBA" id="ARBA00023242"/>
    </source>
</evidence>
<dbReference type="FunFam" id="1.10.10.60:FF:000342">
    <property type="entry name" value="trihelix transcription factor PTL-like"/>
    <property type="match status" value="1"/>
</dbReference>
<dbReference type="InterPro" id="IPR044822">
    <property type="entry name" value="Myb_DNA-bind_4"/>
</dbReference>
<sequence length="524" mass="58541">MEMEDQYHRYAIGDDARHFISAVAAARTNPSSQFPSLQQQLPDFFSTHRGLTLPPLPYHQHHQPYEMLVMGRTLTDMVPSGGGGGGGGGGGPCVPLHEFHSESTTTTTTTATNTTVTATNSGGGNASFSVFDAEDGGTAGGFCLDGGTARWPRQETLTLLEIRSWLDHKFKESNQKGPLWDEVSRIMCKEHGYQRSGKKCREKFENLYKYYKKTKDGKAGRQDGRNYRFFRQLEALYGETSNAGCATDTHVAGTNTNSSLQFQHNSTAAATCILPDQEAAAFHRPVGLSADSISSLSESSDFDSPSADGDGEAKEIGGSIDNGEFGRKKEKKKTKRGNRSWKAKIKEFIDTQVKKVMEKQEAWLEKMMRTLEHKEQERLQREEEWRQQVAKRVAREREFWSNERAWIEARDAALMDALRKLAGSSVNAAASSEHNQSGSNDQRLDEIAYGWPESELTGLINLRTSMDSRFRQCGSCLEDQSLWKEIASKMGCVGFDGSPLALKEKWETINEDLMKKNNKKRKEN</sequence>
<protein>
    <recommendedName>
        <fullName evidence="8">Myb-like domain-containing protein</fullName>
    </recommendedName>
</protein>
<feature type="compositionally biased region" description="Low complexity" evidence="7">
    <location>
        <begin position="294"/>
        <end position="308"/>
    </location>
</feature>
<dbReference type="GO" id="GO:0006355">
    <property type="term" value="P:regulation of DNA-templated transcription"/>
    <property type="evidence" value="ECO:0007669"/>
    <property type="project" value="UniProtKB-ARBA"/>
</dbReference>
<evidence type="ECO:0000256" key="6">
    <source>
        <dbReference type="SAM" id="Coils"/>
    </source>
</evidence>
<evidence type="ECO:0000259" key="8">
    <source>
        <dbReference type="PROSITE" id="PS50090"/>
    </source>
</evidence>
<dbReference type="EMBL" id="BSYO01000035">
    <property type="protein sequence ID" value="GMH28734.1"/>
    <property type="molecule type" value="Genomic_DNA"/>
</dbReference>
<feature type="domain" description="Myb-like" evidence="8">
    <location>
        <begin position="150"/>
        <end position="208"/>
    </location>
</feature>
<evidence type="ECO:0000256" key="7">
    <source>
        <dbReference type="SAM" id="MobiDB-lite"/>
    </source>
</evidence>
<evidence type="ECO:0000256" key="2">
    <source>
        <dbReference type="ARBA" id="ARBA00023015"/>
    </source>
</evidence>
<dbReference type="Proteomes" id="UP001279734">
    <property type="component" value="Unassembled WGS sequence"/>
</dbReference>
<feature type="region of interest" description="Disordered" evidence="7">
    <location>
        <begin position="294"/>
        <end position="338"/>
    </location>
</feature>
<keyword evidence="3" id="KW-0238">DNA-binding</keyword>
<comment type="subcellular location">
    <subcellularLocation>
        <location evidence="1">Nucleus</location>
    </subcellularLocation>
</comment>
<dbReference type="Pfam" id="PF13837">
    <property type="entry name" value="Myb_DNA-bind_4"/>
    <property type="match status" value="2"/>
</dbReference>
<comment type="caution">
    <text evidence="9">The sequence shown here is derived from an EMBL/GenBank/DDBJ whole genome shotgun (WGS) entry which is preliminary data.</text>
</comment>
<dbReference type="PROSITE" id="PS50090">
    <property type="entry name" value="MYB_LIKE"/>
    <property type="match status" value="1"/>
</dbReference>
<keyword evidence="4" id="KW-0804">Transcription</keyword>
<keyword evidence="10" id="KW-1185">Reference proteome</keyword>
<accession>A0AAD3TGE0</accession>
<dbReference type="PANTHER" id="PTHR21654:SF60">
    <property type="entry name" value="TRIHELIX TRANSCRIPTION FACTOR PTL"/>
    <property type="match status" value="1"/>
</dbReference>
<proteinExistence type="predicted"/>
<dbReference type="CDD" id="cd12203">
    <property type="entry name" value="GT1"/>
    <property type="match status" value="2"/>
</dbReference>
<dbReference type="InterPro" id="IPR001005">
    <property type="entry name" value="SANT/Myb"/>
</dbReference>
<keyword evidence="6" id="KW-0175">Coiled coil</keyword>
<dbReference type="AlphaFoldDB" id="A0AAD3TGE0"/>
<feature type="compositionally biased region" description="Basic residues" evidence="7">
    <location>
        <begin position="328"/>
        <end position="338"/>
    </location>
</feature>
<reference evidence="9" key="1">
    <citation type="submission" date="2023-05" db="EMBL/GenBank/DDBJ databases">
        <title>Nepenthes gracilis genome sequencing.</title>
        <authorList>
            <person name="Fukushima K."/>
        </authorList>
    </citation>
    <scope>NUCLEOTIDE SEQUENCE</scope>
    <source>
        <strain evidence="9">SING2019-196</strain>
    </source>
</reference>
<keyword evidence="2" id="KW-0805">Transcription regulation</keyword>
<dbReference type="Gene3D" id="1.10.10.60">
    <property type="entry name" value="Homeodomain-like"/>
    <property type="match status" value="2"/>
</dbReference>